<dbReference type="Gene3D" id="3.30.50.20">
    <property type="entry name" value="prophage-derive protein ybcO"/>
    <property type="match status" value="1"/>
</dbReference>
<sequence>MRYPKHHYVRSPELMRNAREIPCQHCGVDDGTVCGAHTNWGGGKGRGIKASDNLIASLCFSCHQELDQGKDLTKDQRQDLWLNAHIKTVNKLVKLGLWPSKVPISIYASTE</sequence>
<dbReference type="EMBL" id="LR796171">
    <property type="protein sequence ID" value="CAB4123440.1"/>
    <property type="molecule type" value="Genomic_DNA"/>
</dbReference>
<name>A0A6J5KTJ9_9CAUD</name>
<evidence type="ECO:0000313" key="1">
    <source>
        <dbReference type="EMBL" id="CAB4123440.1"/>
    </source>
</evidence>
<protein>
    <submittedName>
        <fullName evidence="1">Uncharacterized protein</fullName>
    </submittedName>
</protein>
<organism evidence="1">
    <name type="scientific">uncultured Caudovirales phage</name>
    <dbReference type="NCBI Taxonomy" id="2100421"/>
    <lineage>
        <taxon>Viruses</taxon>
        <taxon>Duplodnaviria</taxon>
        <taxon>Heunggongvirae</taxon>
        <taxon>Uroviricota</taxon>
        <taxon>Caudoviricetes</taxon>
        <taxon>Peduoviridae</taxon>
        <taxon>Maltschvirus</taxon>
        <taxon>Maltschvirus maltsch</taxon>
    </lineage>
</organism>
<proteinExistence type="predicted"/>
<reference evidence="1" key="1">
    <citation type="submission" date="2020-04" db="EMBL/GenBank/DDBJ databases">
        <authorList>
            <person name="Chiriac C."/>
            <person name="Salcher M."/>
            <person name="Ghai R."/>
            <person name="Kavagutti S V."/>
        </authorList>
    </citation>
    <scope>NUCLEOTIDE SEQUENCE</scope>
</reference>
<accession>A0A6J5KTJ9</accession>
<gene>
    <name evidence="1" type="ORF">UFOVP43_21</name>
</gene>